<evidence type="ECO:0000313" key="1">
    <source>
        <dbReference type="EMBL" id="CAG8767086.1"/>
    </source>
</evidence>
<name>A0A9N9NSL4_9GLOM</name>
<feature type="non-terminal residue" evidence="1">
    <location>
        <position position="1"/>
    </location>
</feature>
<organism evidence="1 2">
    <name type="scientific">Funneliformis caledonium</name>
    <dbReference type="NCBI Taxonomy" id="1117310"/>
    <lineage>
        <taxon>Eukaryota</taxon>
        <taxon>Fungi</taxon>
        <taxon>Fungi incertae sedis</taxon>
        <taxon>Mucoromycota</taxon>
        <taxon>Glomeromycotina</taxon>
        <taxon>Glomeromycetes</taxon>
        <taxon>Glomerales</taxon>
        <taxon>Glomeraceae</taxon>
        <taxon>Funneliformis</taxon>
    </lineage>
</organism>
<sequence length="59" mass="7115">KRLDFYILGHGNVQHWRRGKRTSTNGNQLMQLVWFLCSLLLQEEESFVINVARLFKEFF</sequence>
<gene>
    <name evidence="1" type="ORF">FCALED_LOCUS17293</name>
</gene>
<dbReference type="Proteomes" id="UP000789570">
    <property type="component" value="Unassembled WGS sequence"/>
</dbReference>
<reference evidence="1" key="1">
    <citation type="submission" date="2021-06" db="EMBL/GenBank/DDBJ databases">
        <authorList>
            <person name="Kallberg Y."/>
            <person name="Tangrot J."/>
            <person name="Rosling A."/>
        </authorList>
    </citation>
    <scope>NUCLEOTIDE SEQUENCE</scope>
    <source>
        <strain evidence="1">UK204</strain>
    </source>
</reference>
<evidence type="ECO:0000313" key="2">
    <source>
        <dbReference type="Proteomes" id="UP000789570"/>
    </source>
</evidence>
<keyword evidence="2" id="KW-1185">Reference proteome</keyword>
<comment type="caution">
    <text evidence="1">The sequence shown here is derived from an EMBL/GenBank/DDBJ whole genome shotgun (WGS) entry which is preliminary data.</text>
</comment>
<accession>A0A9N9NSL4</accession>
<dbReference type="EMBL" id="CAJVPQ010025631">
    <property type="protein sequence ID" value="CAG8767086.1"/>
    <property type="molecule type" value="Genomic_DNA"/>
</dbReference>
<proteinExistence type="predicted"/>
<feature type="non-terminal residue" evidence="1">
    <location>
        <position position="59"/>
    </location>
</feature>
<protein>
    <submittedName>
        <fullName evidence="1">6542_t:CDS:1</fullName>
    </submittedName>
</protein>
<dbReference type="AlphaFoldDB" id="A0A9N9NSL4"/>